<dbReference type="AlphaFoldDB" id="A0AAP0ER74"/>
<feature type="region of interest" description="Disordered" evidence="1">
    <location>
        <begin position="1"/>
        <end position="112"/>
    </location>
</feature>
<name>A0AAP0ER74_9MAGN</name>
<sequence>MGSCCGRGNIPTVTSQGNQETDFIKPMPFLPRPYEEPEKVSASQPKTSKGESKTKYDEEDEEDGKSTDIGKPKRGHEENMSIGVGAGAASSKPSVSKDEPQQVPSASSVPST</sequence>
<organism evidence="2 3">
    <name type="scientific">Stephania japonica</name>
    <dbReference type="NCBI Taxonomy" id="461633"/>
    <lineage>
        <taxon>Eukaryota</taxon>
        <taxon>Viridiplantae</taxon>
        <taxon>Streptophyta</taxon>
        <taxon>Embryophyta</taxon>
        <taxon>Tracheophyta</taxon>
        <taxon>Spermatophyta</taxon>
        <taxon>Magnoliopsida</taxon>
        <taxon>Ranunculales</taxon>
        <taxon>Menispermaceae</taxon>
        <taxon>Menispermoideae</taxon>
        <taxon>Cissampelideae</taxon>
        <taxon>Stephania</taxon>
    </lineage>
</organism>
<evidence type="ECO:0000256" key="1">
    <source>
        <dbReference type="SAM" id="MobiDB-lite"/>
    </source>
</evidence>
<feature type="compositionally biased region" description="Polar residues" evidence="1">
    <location>
        <begin position="11"/>
        <end position="21"/>
    </location>
</feature>
<keyword evidence="3" id="KW-1185">Reference proteome</keyword>
<comment type="caution">
    <text evidence="2">The sequence shown here is derived from an EMBL/GenBank/DDBJ whole genome shotgun (WGS) entry which is preliminary data.</text>
</comment>
<accession>A0AAP0ER74</accession>
<evidence type="ECO:0000313" key="3">
    <source>
        <dbReference type="Proteomes" id="UP001417504"/>
    </source>
</evidence>
<proteinExistence type="predicted"/>
<reference evidence="2 3" key="1">
    <citation type="submission" date="2024-01" db="EMBL/GenBank/DDBJ databases">
        <title>Genome assemblies of Stephania.</title>
        <authorList>
            <person name="Yang L."/>
        </authorList>
    </citation>
    <scope>NUCLEOTIDE SEQUENCE [LARGE SCALE GENOMIC DNA]</scope>
    <source>
        <strain evidence="2">QJT</strain>
        <tissue evidence="2">Leaf</tissue>
    </source>
</reference>
<evidence type="ECO:0000313" key="2">
    <source>
        <dbReference type="EMBL" id="KAK9096770.1"/>
    </source>
</evidence>
<feature type="compositionally biased region" description="Low complexity" evidence="1">
    <location>
        <begin position="101"/>
        <end position="112"/>
    </location>
</feature>
<protein>
    <submittedName>
        <fullName evidence="2">Uncharacterized protein</fullName>
    </submittedName>
</protein>
<feature type="compositionally biased region" description="Basic and acidic residues" evidence="1">
    <location>
        <begin position="64"/>
        <end position="79"/>
    </location>
</feature>
<gene>
    <name evidence="2" type="ORF">Sjap_022267</name>
</gene>
<dbReference type="Proteomes" id="UP001417504">
    <property type="component" value="Unassembled WGS sequence"/>
</dbReference>
<dbReference type="EMBL" id="JBBNAE010000009">
    <property type="protein sequence ID" value="KAK9096770.1"/>
    <property type="molecule type" value="Genomic_DNA"/>
</dbReference>